<gene>
    <name evidence="8" type="ORF">KZ820_12975</name>
</gene>
<feature type="transmembrane region" description="Helical" evidence="7">
    <location>
        <begin position="163"/>
        <end position="182"/>
    </location>
</feature>
<evidence type="ECO:0000313" key="9">
    <source>
        <dbReference type="Proteomes" id="UP000759103"/>
    </source>
</evidence>
<evidence type="ECO:0000256" key="5">
    <source>
        <dbReference type="ARBA" id="ARBA00022989"/>
    </source>
</evidence>
<feature type="transmembrane region" description="Helical" evidence="7">
    <location>
        <begin position="134"/>
        <end position="157"/>
    </location>
</feature>
<keyword evidence="3" id="KW-1003">Cell membrane</keyword>
<dbReference type="EMBL" id="JAHXZN010000004">
    <property type="protein sequence ID" value="MBW6531650.1"/>
    <property type="molecule type" value="Genomic_DNA"/>
</dbReference>
<evidence type="ECO:0000256" key="2">
    <source>
        <dbReference type="ARBA" id="ARBA00007430"/>
    </source>
</evidence>
<evidence type="ECO:0000256" key="6">
    <source>
        <dbReference type="ARBA" id="ARBA00023136"/>
    </source>
</evidence>
<organism evidence="8 9">
    <name type="scientific">Sphingomonas citri</name>
    <dbReference type="NCBI Taxonomy" id="2862499"/>
    <lineage>
        <taxon>Bacteria</taxon>
        <taxon>Pseudomonadati</taxon>
        <taxon>Pseudomonadota</taxon>
        <taxon>Alphaproteobacteria</taxon>
        <taxon>Sphingomonadales</taxon>
        <taxon>Sphingomonadaceae</taxon>
        <taxon>Sphingomonas</taxon>
    </lineage>
</organism>
<dbReference type="Proteomes" id="UP000759103">
    <property type="component" value="Unassembled WGS sequence"/>
</dbReference>
<reference evidence="8 9" key="1">
    <citation type="submission" date="2021-07" db="EMBL/GenBank/DDBJ databases">
        <title>Sphingomonas sp.</title>
        <authorList>
            <person name="Feng G."/>
            <person name="Li J."/>
            <person name="Pan M."/>
        </authorList>
    </citation>
    <scope>NUCLEOTIDE SEQUENCE [LARGE SCALE GENOMIC DNA]</scope>
    <source>
        <strain evidence="8 9">RRHST34</strain>
    </source>
</reference>
<dbReference type="PANTHER" id="PTHR30250:SF10">
    <property type="entry name" value="LIPOPOLYSACCHARIDE BIOSYNTHESIS PROTEIN WZXC"/>
    <property type="match status" value="1"/>
</dbReference>
<proteinExistence type="inferred from homology"/>
<dbReference type="CDD" id="cd13127">
    <property type="entry name" value="MATE_tuaB_like"/>
    <property type="match status" value="1"/>
</dbReference>
<evidence type="ECO:0000313" key="8">
    <source>
        <dbReference type="EMBL" id="MBW6531650.1"/>
    </source>
</evidence>
<keyword evidence="9" id="KW-1185">Reference proteome</keyword>
<feature type="transmembrane region" description="Helical" evidence="7">
    <location>
        <begin position="34"/>
        <end position="51"/>
    </location>
</feature>
<feature type="transmembrane region" description="Helical" evidence="7">
    <location>
        <begin position="438"/>
        <end position="458"/>
    </location>
</feature>
<comment type="subcellular location">
    <subcellularLocation>
        <location evidence="1">Cell membrane</location>
        <topology evidence="1">Multi-pass membrane protein</topology>
    </subcellularLocation>
</comment>
<accession>A0ABS7BQ64</accession>
<dbReference type="Pfam" id="PF13440">
    <property type="entry name" value="Polysacc_synt_3"/>
    <property type="match status" value="1"/>
</dbReference>
<feature type="transmembrane region" description="Helical" evidence="7">
    <location>
        <begin position="373"/>
        <end position="395"/>
    </location>
</feature>
<sequence>MKAVKWNFVSTAIGAFVGLLQLWLLARILPPHEYGVISLALMIITFFNIFIDFGISNSIIRHGHITELELSSLYTINIGLGLVTFVVAFVSSPLLSHFFKSPELTTQLQIMSLVFLFVPFGQQQRAILSRELRFDFVAIVSIITLLTNCVLVIALAVIFKKAWVASVAFFVSTTLGCVIFFAHSLRERRPSFTFSWPAARPHIRYSVQLVLDSLINVVSVNTYPALMARMVSLTAIGGYNISYGISINLIERLKPVLVQALFPAFAKIQDDETKLTRNFLLVTSYGMLVNLPLLAGMFVCSSLVVQVFFKPEWQFIAVLVKILCLVGMVRSIDPPVISLLLVKAKMHLNVRMGVAKLLIGIVLAIVLGQRYGIVGIASSFLIVQLLNTIASYFFLVRACVVGVGRQYLINVLIPFAQTLPIFIGAGAVVVMAPTPWPAVNLALSVVVGALGYALGLWFSPFALVRGFVLLAANGLSAKLGGHASRAMRAS</sequence>
<evidence type="ECO:0000256" key="3">
    <source>
        <dbReference type="ARBA" id="ARBA00022475"/>
    </source>
</evidence>
<dbReference type="NCBIfam" id="NF007773">
    <property type="entry name" value="PRK10459.1"/>
    <property type="match status" value="1"/>
</dbReference>
<keyword evidence="4 7" id="KW-0812">Transmembrane</keyword>
<comment type="caution">
    <text evidence="8">The sequence shown here is derived from an EMBL/GenBank/DDBJ whole genome shotgun (WGS) entry which is preliminary data.</text>
</comment>
<evidence type="ECO:0000256" key="4">
    <source>
        <dbReference type="ARBA" id="ARBA00022692"/>
    </source>
</evidence>
<feature type="transmembrane region" description="Helical" evidence="7">
    <location>
        <begin position="348"/>
        <end position="367"/>
    </location>
</feature>
<feature type="transmembrane region" description="Helical" evidence="7">
    <location>
        <begin position="72"/>
        <end position="92"/>
    </location>
</feature>
<feature type="transmembrane region" description="Helical" evidence="7">
    <location>
        <begin position="407"/>
        <end position="432"/>
    </location>
</feature>
<keyword evidence="5 7" id="KW-1133">Transmembrane helix</keyword>
<feature type="transmembrane region" description="Helical" evidence="7">
    <location>
        <begin position="7"/>
        <end position="28"/>
    </location>
</feature>
<feature type="transmembrane region" description="Helical" evidence="7">
    <location>
        <begin position="104"/>
        <end position="122"/>
    </location>
</feature>
<feature type="transmembrane region" description="Helical" evidence="7">
    <location>
        <begin position="287"/>
        <end position="309"/>
    </location>
</feature>
<feature type="transmembrane region" description="Helical" evidence="7">
    <location>
        <begin position="315"/>
        <end position="341"/>
    </location>
</feature>
<protein>
    <submittedName>
        <fullName evidence="8">MOP flippase family protein</fullName>
    </submittedName>
</protein>
<evidence type="ECO:0000256" key="7">
    <source>
        <dbReference type="SAM" id="Phobius"/>
    </source>
</evidence>
<comment type="similarity">
    <text evidence="2">Belongs to the polysaccharide synthase family.</text>
</comment>
<evidence type="ECO:0000256" key="1">
    <source>
        <dbReference type="ARBA" id="ARBA00004651"/>
    </source>
</evidence>
<name>A0ABS7BQ64_9SPHN</name>
<dbReference type="PANTHER" id="PTHR30250">
    <property type="entry name" value="PST FAMILY PREDICTED COLANIC ACID TRANSPORTER"/>
    <property type="match status" value="1"/>
</dbReference>
<dbReference type="InterPro" id="IPR050833">
    <property type="entry name" value="Poly_Biosynth_Transport"/>
</dbReference>
<keyword evidence="6 7" id="KW-0472">Membrane</keyword>